<protein>
    <submittedName>
        <fullName evidence="2">Uncharacterized protein</fullName>
    </submittedName>
</protein>
<dbReference type="EMBL" id="JAYRBN010000043">
    <property type="protein sequence ID" value="KAL2745489.1"/>
    <property type="molecule type" value="Genomic_DNA"/>
</dbReference>
<gene>
    <name evidence="2" type="ORF">V1477_006344</name>
</gene>
<evidence type="ECO:0000313" key="2">
    <source>
        <dbReference type="EMBL" id="KAL2745489.1"/>
    </source>
</evidence>
<evidence type="ECO:0000313" key="3">
    <source>
        <dbReference type="Proteomes" id="UP001607303"/>
    </source>
</evidence>
<name>A0ABD2CL01_VESMC</name>
<organism evidence="2 3">
    <name type="scientific">Vespula maculifrons</name>
    <name type="common">Eastern yellow jacket</name>
    <name type="synonym">Wasp</name>
    <dbReference type="NCBI Taxonomy" id="7453"/>
    <lineage>
        <taxon>Eukaryota</taxon>
        <taxon>Metazoa</taxon>
        <taxon>Ecdysozoa</taxon>
        <taxon>Arthropoda</taxon>
        <taxon>Hexapoda</taxon>
        <taxon>Insecta</taxon>
        <taxon>Pterygota</taxon>
        <taxon>Neoptera</taxon>
        <taxon>Endopterygota</taxon>
        <taxon>Hymenoptera</taxon>
        <taxon>Apocrita</taxon>
        <taxon>Aculeata</taxon>
        <taxon>Vespoidea</taxon>
        <taxon>Vespidae</taxon>
        <taxon>Vespinae</taxon>
        <taxon>Vespula</taxon>
    </lineage>
</organism>
<feature type="chain" id="PRO_5044848578" evidence="1">
    <location>
        <begin position="23"/>
        <end position="188"/>
    </location>
</feature>
<dbReference type="AlphaFoldDB" id="A0ABD2CL01"/>
<sequence length="188" mass="20928">MFFSFGPFKLLLLGSYWFDLDGKNMGRAQRGLFNDPGPVLLGAIVSEKKIVKEKCFFPLFPLNCYNSAPTGPICTQKIWAARRALSNDPGPVLLGAIVSDKKILKEQCFLPLFPLNCYNSAPIGPISRLLLVRSRARRGVSNDPRPVLLGAVVSEKKIVKEKCFFPLFPLNRYKSAPIGPIWTKKICA</sequence>
<comment type="caution">
    <text evidence="2">The sequence shown here is derived from an EMBL/GenBank/DDBJ whole genome shotgun (WGS) entry which is preliminary data.</text>
</comment>
<feature type="signal peptide" evidence="1">
    <location>
        <begin position="1"/>
        <end position="22"/>
    </location>
</feature>
<dbReference type="Proteomes" id="UP001607303">
    <property type="component" value="Unassembled WGS sequence"/>
</dbReference>
<keyword evidence="1" id="KW-0732">Signal</keyword>
<evidence type="ECO:0000256" key="1">
    <source>
        <dbReference type="SAM" id="SignalP"/>
    </source>
</evidence>
<proteinExistence type="predicted"/>
<accession>A0ABD2CL01</accession>
<keyword evidence="3" id="KW-1185">Reference proteome</keyword>
<reference evidence="2 3" key="1">
    <citation type="journal article" date="2024" name="Ann. Entomol. Soc. Am.">
        <title>Genomic analyses of the southern and eastern yellowjacket wasps (Hymenoptera: Vespidae) reveal evolutionary signatures of social life.</title>
        <authorList>
            <person name="Catto M.A."/>
            <person name="Caine P.B."/>
            <person name="Orr S.E."/>
            <person name="Hunt B.G."/>
            <person name="Goodisman M.A.D."/>
        </authorList>
    </citation>
    <scope>NUCLEOTIDE SEQUENCE [LARGE SCALE GENOMIC DNA]</scope>
    <source>
        <strain evidence="2">232</strain>
        <tissue evidence="2">Head and thorax</tissue>
    </source>
</reference>